<protein>
    <submittedName>
        <fullName evidence="1">Uncharacterized protein</fullName>
    </submittedName>
</protein>
<sequence length="74" mass="8604">DNKFFNKFLSVIQISALGFENVVLMFQSFGKNFQTIQKEKHPSTIKKDLQYLRDEQVLVMIGKGKGSVYVFRQT</sequence>
<accession>A0A5J4R5D6</accession>
<reference evidence="1" key="1">
    <citation type="submission" date="2019-03" db="EMBL/GenBank/DDBJ databases">
        <title>Single cell metagenomics reveals metabolic interactions within the superorganism composed of flagellate Streblomastix strix and complex community of Bacteroidetes bacteria on its surface.</title>
        <authorList>
            <person name="Treitli S.C."/>
            <person name="Kolisko M."/>
            <person name="Husnik F."/>
            <person name="Keeling P."/>
            <person name="Hampl V."/>
        </authorList>
    </citation>
    <scope>NUCLEOTIDE SEQUENCE</scope>
    <source>
        <strain evidence="1">STM</strain>
    </source>
</reference>
<dbReference type="EMBL" id="SNRY01001757">
    <property type="protein sequence ID" value="KAA6328785.1"/>
    <property type="molecule type" value="Genomic_DNA"/>
</dbReference>
<organism evidence="1">
    <name type="scientific">termite gut metagenome</name>
    <dbReference type="NCBI Taxonomy" id="433724"/>
    <lineage>
        <taxon>unclassified sequences</taxon>
        <taxon>metagenomes</taxon>
        <taxon>organismal metagenomes</taxon>
    </lineage>
</organism>
<comment type="caution">
    <text evidence="1">The sequence shown here is derived from an EMBL/GenBank/DDBJ whole genome shotgun (WGS) entry which is preliminary data.</text>
</comment>
<dbReference type="AlphaFoldDB" id="A0A5J4R5D6"/>
<name>A0A5J4R5D6_9ZZZZ</name>
<gene>
    <name evidence="1" type="ORF">EZS27_022357</name>
</gene>
<proteinExistence type="predicted"/>
<feature type="non-terminal residue" evidence="1">
    <location>
        <position position="1"/>
    </location>
</feature>
<evidence type="ECO:0000313" key="1">
    <source>
        <dbReference type="EMBL" id="KAA6328785.1"/>
    </source>
</evidence>